<feature type="transmembrane region" description="Helical" evidence="1">
    <location>
        <begin position="149"/>
        <end position="174"/>
    </location>
</feature>
<feature type="transmembrane region" description="Helical" evidence="1">
    <location>
        <begin position="54"/>
        <end position="75"/>
    </location>
</feature>
<dbReference type="Proteomes" id="UP000566663">
    <property type="component" value="Unassembled WGS sequence"/>
</dbReference>
<keyword evidence="1" id="KW-1133">Transmembrane helix</keyword>
<proteinExistence type="predicted"/>
<organism evidence="2 3">
    <name type="scientific">Brevundimonas basaltis</name>
    <dbReference type="NCBI Taxonomy" id="472166"/>
    <lineage>
        <taxon>Bacteria</taxon>
        <taxon>Pseudomonadati</taxon>
        <taxon>Pseudomonadota</taxon>
        <taxon>Alphaproteobacteria</taxon>
        <taxon>Caulobacterales</taxon>
        <taxon>Caulobacteraceae</taxon>
        <taxon>Brevundimonas</taxon>
    </lineage>
</organism>
<keyword evidence="1" id="KW-0472">Membrane</keyword>
<evidence type="ECO:0000313" key="2">
    <source>
        <dbReference type="EMBL" id="MBB5293135.1"/>
    </source>
</evidence>
<keyword evidence="3" id="KW-1185">Reference proteome</keyword>
<dbReference type="EMBL" id="JACHFZ010000007">
    <property type="protein sequence ID" value="MBB5293135.1"/>
    <property type="molecule type" value="Genomic_DNA"/>
</dbReference>
<evidence type="ECO:0000256" key="1">
    <source>
        <dbReference type="SAM" id="Phobius"/>
    </source>
</evidence>
<comment type="caution">
    <text evidence="2">The sequence shown here is derived from an EMBL/GenBank/DDBJ whole genome shotgun (WGS) entry which is preliminary data.</text>
</comment>
<feature type="transmembrane region" description="Helical" evidence="1">
    <location>
        <begin position="96"/>
        <end position="119"/>
    </location>
</feature>
<accession>A0A7W8I0D5</accession>
<gene>
    <name evidence="2" type="ORF">HNQ67_002681</name>
</gene>
<protein>
    <submittedName>
        <fullName evidence="2">Uncharacterized protein</fullName>
    </submittedName>
</protein>
<evidence type="ECO:0000313" key="3">
    <source>
        <dbReference type="Proteomes" id="UP000566663"/>
    </source>
</evidence>
<feature type="transmembrane region" description="Helical" evidence="1">
    <location>
        <begin position="12"/>
        <end position="34"/>
    </location>
</feature>
<name>A0A7W8I0D5_9CAUL</name>
<dbReference type="RefSeq" id="WP_183256218.1">
    <property type="nucleotide sequence ID" value="NZ_BAAAFF010000002.1"/>
</dbReference>
<reference evidence="2 3" key="1">
    <citation type="submission" date="2020-08" db="EMBL/GenBank/DDBJ databases">
        <title>Genomic Encyclopedia of Type Strains, Phase IV (KMG-IV): sequencing the most valuable type-strain genomes for metagenomic binning, comparative biology and taxonomic classification.</title>
        <authorList>
            <person name="Goeker M."/>
        </authorList>
    </citation>
    <scope>NUCLEOTIDE SEQUENCE [LARGE SCALE GENOMIC DNA]</scope>
    <source>
        <strain evidence="2 3">DSM 25335</strain>
    </source>
</reference>
<sequence>MTTSARTKIFGLLAAALVAWVLTVVFDLAPMVLVPLTDRIFGAEIPTGIDPVQLRNIITLYAAFGLPIAVPFVLIAGYPVWKRSESRGRTHKRDAIWLGAIVGLLLGLAFAAYIFVYGLQTMADPNSSFNSWSYGYQMTADGMPTALGWAFQLLDIVLTAITGAAAGLTAWTVATLMEARRRPA</sequence>
<keyword evidence="1" id="KW-0812">Transmembrane</keyword>
<dbReference type="AlphaFoldDB" id="A0A7W8I0D5"/>